<organism evidence="5 6">
    <name type="scientific">Hibiscus syriacus</name>
    <name type="common">Rose of Sharon</name>
    <dbReference type="NCBI Taxonomy" id="106335"/>
    <lineage>
        <taxon>Eukaryota</taxon>
        <taxon>Viridiplantae</taxon>
        <taxon>Streptophyta</taxon>
        <taxon>Embryophyta</taxon>
        <taxon>Tracheophyta</taxon>
        <taxon>Spermatophyta</taxon>
        <taxon>Magnoliopsida</taxon>
        <taxon>eudicotyledons</taxon>
        <taxon>Gunneridae</taxon>
        <taxon>Pentapetalae</taxon>
        <taxon>rosids</taxon>
        <taxon>malvids</taxon>
        <taxon>Malvales</taxon>
        <taxon>Malvaceae</taxon>
        <taxon>Malvoideae</taxon>
        <taxon>Hibiscus</taxon>
    </lineage>
</organism>
<dbReference type="Proteomes" id="UP000436088">
    <property type="component" value="Unassembled WGS sequence"/>
</dbReference>
<dbReference type="Pfam" id="PF02519">
    <property type="entry name" value="Auxin_inducible"/>
    <property type="match status" value="1"/>
</dbReference>
<evidence type="ECO:0000256" key="3">
    <source>
        <dbReference type="ARBA" id="ARBA00022604"/>
    </source>
</evidence>
<accession>A0A6A3C704</accession>
<keyword evidence="3" id="KW-0341">Growth regulation</keyword>
<evidence type="ECO:0000313" key="5">
    <source>
        <dbReference type="EMBL" id="KAE8724913.1"/>
    </source>
</evidence>
<evidence type="ECO:0000256" key="4">
    <source>
        <dbReference type="SAM" id="MobiDB-lite"/>
    </source>
</evidence>
<evidence type="ECO:0000313" key="6">
    <source>
        <dbReference type="Proteomes" id="UP000436088"/>
    </source>
</evidence>
<feature type="compositionally biased region" description="Polar residues" evidence="4">
    <location>
        <begin position="9"/>
        <end position="22"/>
    </location>
</feature>
<dbReference type="PANTHER" id="PTHR31175">
    <property type="entry name" value="AUXIN-RESPONSIVE FAMILY PROTEIN"/>
    <property type="match status" value="1"/>
</dbReference>
<keyword evidence="6" id="KW-1185">Reference proteome</keyword>
<name>A0A6A3C704_HIBSY</name>
<comment type="similarity">
    <text evidence="1">Belongs to the ARG7 family.</text>
</comment>
<keyword evidence="2" id="KW-0217">Developmental protein</keyword>
<reference evidence="5" key="1">
    <citation type="submission" date="2019-09" db="EMBL/GenBank/DDBJ databases">
        <title>Draft genome information of white flower Hibiscus syriacus.</title>
        <authorList>
            <person name="Kim Y.-M."/>
        </authorList>
    </citation>
    <scope>NUCLEOTIDE SEQUENCE [LARGE SCALE GENOMIC DNA]</scope>
    <source>
        <strain evidence="5">YM2019G1</strain>
    </source>
</reference>
<dbReference type="EMBL" id="VEPZ02000443">
    <property type="protein sequence ID" value="KAE8724913.1"/>
    <property type="molecule type" value="Genomic_DNA"/>
</dbReference>
<sequence>MAKRKRITLSRTSGEVDTNSCSTSSRVEKGHFGVYSSDEKRFVLPLEYLKNEIVMELFQLAEEEFRLQGNEHPLCLLMQL</sequence>
<dbReference type="GO" id="GO:0009733">
    <property type="term" value="P:response to auxin"/>
    <property type="evidence" value="ECO:0007669"/>
    <property type="project" value="InterPro"/>
</dbReference>
<evidence type="ECO:0000256" key="1">
    <source>
        <dbReference type="ARBA" id="ARBA00006974"/>
    </source>
</evidence>
<protein>
    <submittedName>
        <fullName evidence="5">SAUR-like auxin-responsive protein family</fullName>
    </submittedName>
</protein>
<feature type="region of interest" description="Disordered" evidence="4">
    <location>
        <begin position="1"/>
        <end position="22"/>
    </location>
</feature>
<dbReference type="InterPro" id="IPR003676">
    <property type="entry name" value="SAUR_fam"/>
</dbReference>
<gene>
    <name evidence="5" type="ORF">F3Y22_tig00009308pilonHSYRG00018</name>
</gene>
<proteinExistence type="inferred from homology"/>
<evidence type="ECO:0000256" key="2">
    <source>
        <dbReference type="ARBA" id="ARBA00022473"/>
    </source>
</evidence>
<dbReference type="PANTHER" id="PTHR31175:SF65">
    <property type="entry name" value="AUXIN-RESPONSIVE PROTEIN SAUR66-LIKE"/>
    <property type="match status" value="1"/>
</dbReference>
<comment type="caution">
    <text evidence="5">The sequence shown here is derived from an EMBL/GenBank/DDBJ whole genome shotgun (WGS) entry which is preliminary data.</text>
</comment>
<dbReference type="AlphaFoldDB" id="A0A6A3C704"/>